<dbReference type="GO" id="GO:0007165">
    <property type="term" value="P:signal transduction"/>
    <property type="evidence" value="ECO:0007669"/>
    <property type="project" value="InterPro"/>
</dbReference>
<dbReference type="SUPFAM" id="SSF81296">
    <property type="entry name" value="E set domains"/>
    <property type="match status" value="2"/>
</dbReference>
<dbReference type="AlphaFoldDB" id="A0AAV2TSU9"/>
<dbReference type="GO" id="GO:0002031">
    <property type="term" value="P:G protein-coupled receptor internalization"/>
    <property type="evidence" value="ECO:0007669"/>
    <property type="project" value="TreeGrafter"/>
</dbReference>
<proteinExistence type="inferred from homology"/>
<comment type="caution">
    <text evidence="3">The sequence shown here is derived from an EMBL/GenBank/DDBJ whole genome shotgun (WGS) entry which is preliminary data.</text>
</comment>
<dbReference type="InterPro" id="IPR014752">
    <property type="entry name" value="Arrestin-like_C"/>
</dbReference>
<evidence type="ECO:0008006" key="5">
    <source>
        <dbReference type="Google" id="ProtNLM"/>
    </source>
</evidence>
<name>A0AAV2TSU9_CALDB</name>
<dbReference type="InterPro" id="IPR000698">
    <property type="entry name" value="Arrestin"/>
</dbReference>
<organism evidence="3 4">
    <name type="scientific">Calicophoron daubneyi</name>
    <name type="common">Rumen fluke</name>
    <name type="synonym">Paramphistomum daubneyi</name>
    <dbReference type="NCBI Taxonomy" id="300641"/>
    <lineage>
        <taxon>Eukaryota</taxon>
        <taxon>Metazoa</taxon>
        <taxon>Spiralia</taxon>
        <taxon>Lophotrochozoa</taxon>
        <taxon>Platyhelminthes</taxon>
        <taxon>Trematoda</taxon>
        <taxon>Digenea</taxon>
        <taxon>Plagiorchiida</taxon>
        <taxon>Pronocephalata</taxon>
        <taxon>Paramphistomoidea</taxon>
        <taxon>Paramphistomidae</taxon>
        <taxon>Calicophoron</taxon>
    </lineage>
</organism>
<comment type="similarity">
    <text evidence="1">Belongs to the arrestin family.</text>
</comment>
<dbReference type="EMBL" id="CAXLJL010000723">
    <property type="protein sequence ID" value="CAL5140459.1"/>
    <property type="molecule type" value="Genomic_DNA"/>
</dbReference>
<dbReference type="InterPro" id="IPR014753">
    <property type="entry name" value="Arrestin_N"/>
</dbReference>
<evidence type="ECO:0000256" key="2">
    <source>
        <dbReference type="SAM" id="MobiDB-lite"/>
    </source>
</evidence>
<reference evidence="3" key="1">
    <citation type="submission" date="2024-06" db="EMBL/GenBank/DDBJ databases">
        <authorList>
            <person name="Liu X."/>
            <person name="Lenzi L."/>
            <person name="Haldenby T S."/>
            <person name="Uol C."/>
        </authorList>
    </citation>
    <scope>NUCLEOTIDE SEQUENCE</scope>
</reference>
<protein>
    <recommendedName>
        <fullName evidence="5">Arrestin C-terminal-like domain-containing protein</fullName>
    </recommendedName>
</protein>
<dbReference type="InterPro" id="IPR014756">
    <property type="entry name" value="Ig_E-set"/>
</dbReference>
<dbReference type="GO" id="GO:0005737">
    <property type="term" value="C:cytoplasm"/>
    <property type="evidence" value="ECO:0007669"/>
    <property type="project" value="TreeGrafter"/>
</dbReference>
<evidence type="ECO:0000313" key="3">
    <source>
        <dbReference type="EMBL" id="CAL5140459.1"/>
    </source>
</evidence>
<evidence type="ECO:0000256" key="1">
    <source>
        <dbReference type="ARBA" id="ARBA00005298"/>
    </source>
</evidence>
<dbReference type="Gene3D" id="2.60.40.640">
    <property type="match status" value="1"/>
</dbReference>
<sequence length="315" mass="35890">MESRASGSDTDCVSETNDIKLSNFQYSLPQKRLMLKLGSKAHPFRIRLPPFAPTSVTIQSNEEDTEKRSVRQLVSLKLPAAFDNFGNKRERSQLKVYTESMVFFNKHLFYHEEPIDVEVSVDNLSCLSVRKVRVADMFCHPIQLSSILSPSPSTLNRDNLHISSGTCGWRHAFVLKPRLTERISRRGVAVDGLLKQETPRLASSTIMKIPDAGRNYHQPIRSVFGDIVVTKSTRIIKELQGIIVWYMVEARCSTRMNRVTVQLPFLLMHPPPDVCDNDHIKKFHQPEAPSIPGEFSHTPRQKRSVTLDEQNNVEI</sequence>
<dbReference type="Proteomes" id="UP001497525">
    <property type="component" value="Unassembled WGS sequence"/>
</dbReference>
<feature type="region of interest" description="Disordered" evidence="2">
    <location>
        <begin position="286"/>
        <end position="315"/>
    </location>
</feature>
<gene>
    <name evidence="3" type="ORF">CDAUBV1_LOCUS15775</name>
</gene>
<dbReference type="PANTHER" id="PTHR11792">
    <property type="entry name" value="ARRESTIN"/>
    <property type="match status" value="1"/>
</dbReference>
<evidence type="ECO:0000313" key="4">
    <source>
        <dbReference type="Proteomes" id="UP001497525"/>
    </source>
</evidence>
<dbReference type="PANTHER" id="PTHR11792:SF17">
    <property type="entry name" value="KURTZ ARRESTIN"/>
    <property type="match status" value="1"/>
</dbReference>
<accession>A0AAV2TSU9</accession>
<dbReference type="Gene3D" id="2.60.40.840">
    <property type="match status" value="1"/>
</dbReference>
<dbReference type="GO" id="GO:0001664">
    <property type="term" value="F:G protein-coupled receptor binding"/>
    <property type="evidence" value="ECO:0007669"/>
    <property type="project" value="TreeGrafter"/>
</dbReference>